<evidence type="ECO:0008006" key="3">
    <source>
        <dbReference type="Google" id="ProtNLM"/>
    </source>
</evidence>
<dbReference type="OrthoDB" id="9777306at2"/>
<name>A0A810KSM3_9ACTN</name>
<dbReference type="Pfam" id="PF01663">
    <property type="entry name" value="Phosphodiest"/>
    <property type="match status" value="1"/>
</dbReference>
<dbReference type="SUPFAM" id="SSF53649">
    <property type="entry name" value="Alkaline phosphatase-like"/>
    <property type="match status" value="1"/>
</dbReference>
<dbReference type="EMBL" id="AP023354">
    <property type="protein sequence ID" value="BCJ26213.1"/>
    <property type="molecule type" value="Genomic_DNA"/>
</dbReference>
<dbReference type="PANTHER" id="PTHR10151:SF120">
    <property type="entry name" value="BIS(5'-ADENOSYL)-TRIPHOSPHATASE"/>
    <property type="match status" value="1"/>
</dbReference>
<evidence type="ECO:0000313" key="2">
    <source>
        <dbReference type="Proteomes" id="UP000680750"/>
    </source>
</evidence>
<dbReference type="AlphaFoldDB" id="A0A810KSM3"/>
<organism evidence="1 2">
    <name type="scientific">Actinocatenispora sera</name>
    <dbReference type="NCBI Taxonomy" id="390989"/>
    <lineage>
        <taxon>Bacteria</taxon>
        <taxon>Bacillati</taxon>
        <taxon>Actinomycetota</taxon>
        <taxon>Actinomycetes</taxon>
        <taxon>Micromonosporales</taxon>
        <taxon>Micromonosporaceae</taxon>
        <taxon>Actinocatenispora</taxon>
    </lineage>
</organism>
<reference evidence="1" key="1">
    <citation type="submission" date="2020-08" db="EMBL/GenBank/DDBJ databases">
        <title>Whole genome shotgun sequence of Actinocatenispora sera NBRC 101916.</title>
        <authorList>
            <person name="Komaki H."/>
            <person name="Tamura T."/>
        </authorList>
    </citation>
    <scope>NUCLEOTIDE SEQUENCE</scope>
    <source>
        <strain evidence="1">NBRC 101916</strain>
    </source>
</reference>
<dbReference type="GO" id="GO:0016787">
    <property type="term" value="F:hydrolase activity"/>
    <property type="evidence" value="ECO:0007669"/>
    <property type="project" value="UniProtKB-ARBA"/>
</dbReference>
<dbReference type="PANTHER" id="PTHR10151">
    <property type="entry name" value="ECTONUCLEOTIDE PYROPHOSPHATASE/PHOSPHODIESTERASE"/>
    <property type="match status" value="1"/>
</dbReference>
<dbReference type="RefSeq" id="WP_030449883.1">
    <property type="nucleotide sequence ID" value="NZ_AP023354.1"/>
</dbReference>
<dbReference type="KEGG" id="aser:Asera_03210"/>
<keyword evidence="2" id="KW-1185">Reference proteome</keyword>
<protein>
    <recommendedName>
        <fullName evidence="3">AlkP superfamily pyrophosphatase or phosphodiesterase</fullName>
    </recommendedName>
</protein>
<dbReference type="Gene3D" id="3.40.720.10">
    <property type="entry name" value="Alkaline Phosphatase, subunit A"/>
    <property type="match status" value="1"/>
</dbReference>
<dbReference type="InterPro" id="IPR017850">
    <property type="entry name" value="Alkaline_phosphatase_core_sf"/>
</dbReference>
<proteinExistence type="predicted"/>
<gene>
    <name evidence="1" type="ORF">Asera_03210</name>
</gene>
<dbReference type="InterPro" id="IPR002591">
    <property type="entry name" value="Phosphodiest/P_Trfase"/>
</dbReference>
<accession>A0A810KSM3</accession>
<sequence>MLDAVRRAALDVIVVFDGLAPAAITPERCPWLCSVRDRSSRFTAARAQLPSVTRVNAATLATGVRPGRHGLVGNSIRVRELGLDRAVWTSDRHDLLAVRKACGSILLAPTVGELLAAAGRRTVVVNTGSAGVSLLLDPTAHGGGPGIRVNTRDADPLAEPAWAAGELHARFGAPADDRADQLRYAVDALAYLIEAHQPDVAVLWLTEPDASQHRHGPGSAQSLAALATADAALGRLVDALEALGHADDTNLWVASDHGSSPMTGRVNLAEELAAAGFGRGISCCDDGTSAIWLDDPADPVAERLVAWLRRQPWTGVLFGADGLPDTVPLSLIGAVGPRSPQLFVGYAPGWYSAQAGPTTDAPDWHGCHGSGYRRDVHSVLQVTGPDYRSDVDLTAPAGLIDVLPTIAAGLGIDADFDGRVLTEARPGGPAPAATTTRLALPGARATVNRVAGVSYVDEIVPDR</sequence>
<dbReference type="Proteomes" id="UP000680750">
    <property type="component" value="Chromosome"/>
</dbReference>
<evidence type="ECO:0000313" key="1">
    <source>
        <dbReference type="EMBL" id="BCJ26213.1"/>
    </source>
</evidence>